<dbReference type="Proteomes" id="UP000789366">
    <property type="component" value="Unassembled WGS sequence"/>
</dbReference>
<feature type="non-terminal residue" evidence="1">
    <location>
        <position position="66"/>
    </location>
</feature>
<comment type="caution">
    <text evidence="1">The sequence shown here is derived from an EMBL/GenBank/DDBJ whole genome shotgun (WGS) entry which is preliminary data.</text>
</comment>
<gene>
    <name evidence="1" type="ORF">SPELUC_LOCUS14025</name>
</gene>
<dbReference type="EMBL" id="CAJVPW010039510">
    <property type="protein sequence ID" value="CAG8744277.1"/>
    <property type="molecule type" value="Genomic_DNA"/>
</dbReference>
<keyword evidence="2" id="KW-1185">Reference proteome</keyword>
<evidence type="ECO:0000313" key="1">
    <source>
        <dbReference type="EMBL" id="CAG8744277.1"/>
    </source>
</evidence>
<evidence type="ECO:0000313" key="2">
    <source>
        <dbReference type="Proteomes" id="UP000789366"/>
    </source>
</evidence>
<organism evidence="1 2">
    <name type="scientific">Cetraspora pellucida</name>
    <dbReference type="NCBI Taxonomy" id="1433469"/>
    <lineage>
        <taxon>Eukaryota</taxon>
        <taxon>Fungi</taxon>
        <taxon>Fungi incertae sedis</taxon>
        <taxon>Mucoromycota</taxon>
        <taxon>Glomeromycotina</taxon>
        <taxon>Glomeromycetes</taxon>
        <taxon>Diversisporales</taxon>
        <taxon>Gigasporaceae</taxon>
        <taxon>Cetraspora</taxon>
    </lineage>
</organism>
<sequence length="66" mass="7536">MALNKEDNLSDLESFEDIESTQNDLLISEIIDLSQYCYENEQEISNTNNDSILTESGNLDYSPEDL</sequence>
<accession>A0ACA9QGG5</accession>
<protein>
    <submittedName>
        <fullName evidence="1">271_t:CDS:1</fullName>
    </submittedName>
</protein>
<reference evidence="1" key="1">
    <citation type="submission" date="2021-06" db="EMBL/GenBank/DDBJ databases">
        <authorList>
            <person name="Kallberg Y."/>
            <person name="Tangrot J."/>
            <person name="Rosling A."/>
        </authorList>
    </citation>
    <scope>NUCLEOTIDE SEQUENCE</scope>
    <source>
        <strain evidence="1">28 12/20/2015</strain>
    </source>
</reference>
<proteinExistence type="predicted"/>
<name>A0ACA9QGG5_9GLOM</name>